<dbReference type="EMBL" id="CATOUU010001008">
    <property type="protein sequence ID" value="CAI9966618.1"/>
    <property type="molecule type" value="Genomic_DNA"/>
</dbReference>
<dbReference type="AlphaFoldDB" id="A0AA86R5M6"/>
<dbReference type="EMBL" id="CAXDID020000249">
    <property type="protein sequence ID" value="CAL6064109.1"/>
    <property type="molecule type" value="Genomic_DNA"/>
</dbReference>
<gene>
    <name evidence="2" type="ORF">HINF_LOCUS51195</name>
    <name evidence="1" type="ORF">HINF_LOCUS54263</name>
</gene>
<reference evidence="2 3" key="2">
    <citation type="submission" date="2024-07" db="EMBL/GenBank/DDBJ databases">
        <authorList>
            <person name="Akdeniz Z."/>
        </authorList>
    </citation>
    <scope>NUCLEOTIDE SEQUENCE [LARGE SCALE GENOMIC DNA]</scope>
</reference>
<keyword evidence="3" id="KW-1185">Reference proteome</keyword>
<sequence>MNSICYFSNDFLVIVGYNQINWLQYNITSILILLNRTNNFKSPHVESEETHQHQAISDKIIQILQEQFSEYIYVDDLFKNPVILTHARIRANFADCTNTAENVTSRQQLYMQAESQILYG</sequence>
<dbReference type="Proteomes" id="UP001642409">
    <property type="component" value="Unassembled WGS sequence"/>
</dbReference>
<name>A0AA86R5M6_9EUKA</name>
<accession>A0AA86R5M6</accession>
<organism evidence="1">
    <name type="scientific">Hexamita inflata</name>
    <dbReference type="NCBI Taxonomy" id="28002"/>
    <lineage>
        <taxon>Eukaryota</taxon>
        <taxon>Metamonada</taxon>
        <taxon>Diplomonadida</taxon>
        <taxon>Hexamitidae</taxon>
        <taxon>Hexamitinae</taxon>
        <taxon>Hexamita</taxon>
    </lineage>
</organism>
<protein>
    <submittedName>
        <fullName evidence="2">Hypothetical_protein</fullName>
    </submittedName>
</protein>
<reference evidence="1" key="1">
    <citation type="submission" date="2023-06" db="EMBL/GenBank/DDBJ databases">
        <authorList>
            <person name="Kurt Z."/>
        </authorList>
    </citation>
    <scope>NUCLEOTIDE SEQUENCE</scope>
</reference>
<proteinExistence type="predicted"/>
<evidence type="ECO:0000313" key="2">
    <source>
        <dbReference type="EMBL" id="CAL6064109.1"/>
    </source>
</evidence>
<comment type="caution">
    <text evidence="1">The sequence shown here is derived from an EMBL/GenBank/DDBJ whole genome shotgun (WGS) entry which is preliminary data.</text>
</comment>
<evidence type="ECO:0000313" key="1">
    <source>
        <dbReference type="EMBL" id="CAI9966618.1"/>
    </source>
</evidence>
<evidence type="ECO:0000313" key="3">
    <source>
        <dbReference type="Proteomes" id="UP001642409"/>
    </source>
</evidence>